<accession>A0AAW0B9L1</accession>
<organism evidence="2 3">
    <name type="scientific">Paramarasmius palmivorus</name>
    <dbReference type="NCBI Taxonomy" id="297713"/>
    <lineage>
        <taxon>Eukaryota</taxon>
        <taxon>Fungi</taxon>
        <taxon>Dikarya</taxon>
        <taxon>Basidiomycota</taxon>
        <taxon>Agaricomycotina</taxon>
        <taxon>Agaricomycetes</taxon>
        <taxon>Agaricomycetidae</taxon>
        <taxon>Agaricales</taxon>
        <taxon>Marasmiineae</taxon>
        <taxon>Marasmiaceae</taxon>
        <taxon>Paramarasmius</taxon>
    </lineage>
</organism>
<proteinExistence type="predicted"/>
<dbReference type="AlphaFoldDB" id="A0AAW0B9L1"/>
<dbReference type="Proteomes" id="UP001383192">
    <property type="component" value="Unassembled WGS sequence"/>
</dbReference>
<dbReference type="EMBL" id="JAYKXP010000151">
    <property type="protein sequence ID" value="KAK7022741.1"/>
    <property type="molecule type" value="Genomic_DNA"/>
</dbReference>
<dbReference type="Pfam" id="PF18758">
    <property type="entry name" value="KDZ"/>
    <property type="match status" value="1"/>
</dbReference>
<feature type="region of interest" description="Disordered" evidence="1">
    <location>
        <begin position="647"/>
        <end position="691"/>
    </location>
</feature>
<evidence type="ECO:0000313" key="2">
    <source>
        <dbReference type="EMBL" id="KAK7022741.1"/>
    </source>
</evidence>
<gene>
    <name evidence="2" type="ORF">VNI00_017017</name>
</gene>
<dbReference type="PANTHER" id="PTHR33104:SF2">
    <property type="entry name" value="CXC3 LIKE CYSTEINE CLUSTER DOMAIN-CONTAINING PROTEIN"/>
    <property type="match status" value="1"/>
</dbReference>
<name>A0AAW0B9L1_9AGAR</name>
<evidence type="ECO:0000313" key="3">
    <source>
        <dbReference type="Proteomes" id="UP001383192"/>
    </source>
</evidence>
<feature type="compositionally biased region" description="Acidic residues" evidence="1">
    <location>
        <begin position="662"/>
        <end position="691"/>
    </location>
</feature>
<dbReference type="InterPro" id="IPR040521">
    <property type="entry name" value="KDZ"/>
</dbReference>
<evidence type="ECO:0000256" key="1">
    <source>
        <dbReference type="SAM" id="MobiDB-lite"/>
    </source>
</evidence>
<comment type="caution">
    <text evidence="2">The sequence shown here is derived from an EMBL/GenBank/DDBJ whole genome shotgun (WGS) entry which is preliminary data.</text>
</comment>
<dbReference type="PANTHER" id="PTHR33104">
    <property type="entry name" value="SI:DKEY-29D5.2"/>
    <property type="match status" value="1"/>
</dbReference>
<keyword evidence="3" id="KW-1185">Reference proteome</keyword>
<protein>
    <submittedName>
        <fullName evidence="2">Uncharacterized protein</fullName>
    </submittedName>
</protein>
<sequence length="691" mass="79253">MNSWCRFLYYKFLSLDACFRLKRQAISTEAGDPGLLTGLAYYVDQEPYQKWVKVAPEQKEINDCSSLAAVKQANTKFNRGYATTGCLLCMCSRHEICEPNGVVDLNRGEKFLLGDYAVGASQRLSSPLLKHVLSYDIACQYCKKFFERMRLLPAEAALEIDEEKWSFVVPKLHIRGHERPCQETYALHLHPGAGQTDGEGIERLWAEVGPVGVSTREMGPGHRRDTIDDHQGARNWRKICGLGYLLRRREAEARRQTVIQTSEYDRFCESQPRSRVEEWIKMILDWESGSSDINPYSLTERGETEEDVRLRLAIVEAEQSLRGEPILHEVAPSAFLLMGLEIEDQQRRMVIKLGNSDGGTARAKTQIVEKRAKMGRLIARFRSIQQVYMPTALTYLSSLPNYSNVDTVEKIPVLLPSGLPEAIRTQPQMANWVQREVEYRRAQLRTSLKGLRTHLFVRAGLNLERSTQVRGQRQSTRSREDLKRNEEDIQAFKTKYQASWNALLVLVGEEQLQQQMPGYQAMRDRDVHQRFSSTVGPGESRRTLSWIWTGVDVSGDSRAMQEALRIEWSKCWARKRRWDEELALVVEEKRRVVQSLQFQASVWRQKAEKHLDGGQEGHYAYAIRQAALRESLVVRFQTIWKTPIRSRGRAKKKIEAEKAGPDEDDNGEESEDEGDGNFGTVDDDEDDDDES</sequence>
<reference evidence="2 3" key="1">
    <citation type="submission" date="2024-01" db="EMBL/GenBank/DDBJ databases">
        <title>A draft genome for a cacao thread blight-causing isolate of Paramarasmius palmivorus.</title>
        <authorList>
            <person name="Baruah I.K."/>
            <person name="Bukari Y."/>
            <person name="Amoako-Attah I."/>
            <person name="Meinhardt L.W."/>
            <person name="Bailey B.A."/>
            <person name="Cohen S.P."/>
        </authorList>
    </citation>
    <scope>NUCLEOTIDE SEQUENCE [LARGE SCALE GENOMIC DNA]</scope>
    <source>
        <strain evidence="2 3">GH-12</strain>
    </source>
</reference>